<accession>A0AAJ6N1W2</accession>
<dbReference type="InterPro" id="IPR030395">
    <property type="entry name" value="GP_PDE_dom"/>
</dbReference>
<dbReference type="PROSITE" id="PS51704">
    <property type="entry name" value="GP_PDE"/>
    <property type="match status" value="1"/>
</dbReference>
<reference evidence="3 4" key="1">
    <citation type="journal article" date="2017" name="BMC Genomics">
        <title>Comparative and functional genomics of the Lactococcus lactis taxon; insights into evolution and niche adaptation.</title>
        <authorList>
            <person name="Kelleher P."/>
            <person name="Bottacini F."/>
            <person name="Mahony J."/>
            <person name="Kilcawley K.N."/>
            <person name="van Sinderen D."/>
        </authorList>
    </citation>
    <scope>NUCLEOTIDE SEQUENCE [LARGE SCALE GENOMIC DNA]</scope>
    <source>
        <strain evidence="3 4">UC109</strain>
    </source>
</reference>
<dbReference type="Pfam" id="PF03009">
    <property type="entry name" value="GDPD"/>
    <property type="match status" value="1"/>
</dbReference>
<evidence type="ECO:0000256" key="1">
    <source>
        <dbReference type="SAM" id="MobiDB-lite"/>
    </source>
</evidence>
<dbReference type="PANTHER" id="PTHR46211">
    <property type="entry name" value="GLYCEROPHOSPHORYL DIESTER PHOSPHODIESTERASE"/>
    <property type="match status" value="1"/>
</dbReference>
<dbReference type="Pfam" id="PF07538">
    <property type="entry name" value="ChW"/>
    <property type="match status" value="6"/>
</dbReference>
<dbReference type="SUPFAM" id="SSF51695">
    <property type="entry name" value="PLC-like phosphodiesterases"/>
    <property type="match status" value="1"/>
</dbReference>
<evidence type="ECO:0000259" key="2">
    <source>
        <dbReference type="PROSITE" id="PS51704"/>
    </source>
</evidence>
<dbReference type="RefSeq" id="WP_015081938.1">
    <property type="nucleotide sequence ID" value="NZ_CP015894.2"/>
</dbReference>
<dbReference type="SMART" id="SM00728">
    <property type="entry name" value="ChW"/>
    <property type="match status" value="6"/>
</dbReference>
<gene>
    <name evidence="3" type="ORF">LLUC109_0193</name>
</gene>
<feature type="region of interest" description="Disordered" evidence="1">
    <location>
        <begin position="61"/>
        <end position="159"/>
    </location>
</feature>
<protein>
    <submittedName>
        <fullName evidence="3">Glycerophosphodiester phosphodiesterase family protein</fullName>
    </submittedName>
</protein>
<dbReference type="GO" id="GO:0008081">
    <property type="term" value="F:phosphoric diester hydrolase activity"/>
    <property type="evidence" value="ECO:0007669"/>
    <property type="project" value="InterPro"/>
</dbReference>
<dbReference type="GO" id="GO:0006629">
    <property type="term" value="P:lipid metabolic process"/>
    <property type="evidence" value="ECO:0007669"/>
    <property type="project" value="InterPro"/>
</dbReference>
<name>A0AAJ6N1W2_LACLC</name>
<proteinExistence type="predicted"/>
<dbReference type="PANTHER" id="PTHR46211:SF14">
    <property type="entry name" value="GLYCEROPHOSPHODIESTER PHOSPHODIESTERASE"/>
    <property type="match status" value="1"/>
</dbReference>
<feature type="compositionally biased region" description="Basic and acidic residues" evidence="1">
    <location>
        <begin position="85"/>
        <end position="99"/>
    </location>
</feature>
<dbReference type="Proteomes" id="UP000192016">
    <property type="component" value="Chromosome"/>
</dbReference>
<evidence type="ECO:0000313" key="4">
    <source>
        <dbReference type="Proteomes" id="UP000192016"/>
    </source>
</evidence>
<dbReference type="InterPro" id="IPR006637">
    <property type="entry name" value="ChW"/>
</dbReference>
<dbReference type="EMBL" id="CP015907">
    <property type="protein sequence ID" value="WOW92957.1"/>
    <property type="molecule type" value="Genomic_DNA"/>
</dbReference>
<dbReference type="InterPro" id="IPR017946">
    <property type="entry name" value="PLC-like_Pdiesterase_TIM-brl"/>
</dbReference>
<evidence type="ECO:0000313" key="3">
    <source>
        <dbReference type="EMBL" id="WOW92957.1"/>
    </source>
</evidence>
<organism evidence="3 4">
    <name type="scientific">Lactococcus lactis subsp. cremoris</name>
    <name type="common">Streptococcus cremoris</name>
    <dbReference type="NCBI Taxonomy" id="1359"/>
    <lineage>
        <taxon>Bacteria</taxon>
        <taxon>Bacillati</taxon>
        <taxon>Bacillota</taxon>
        <taxon>Bacilli</taxon>
        <taxon>Lactobacillales</taxon>
        <taxon>Streptococcaceae</taxon>
        <taxon>Lactococcus</taxon>
    </lineage>
</organism>
<dbReference type="AlphaFoldDB" id="A0AAJ6N1W2"/>
<feature type="compositionally biased region" description="Polar residues" evidence="1">
    <location>
        <begin position="110"/>
        <end position="150"/>
    </location>
</feature>
<sequence length="705" mass="77111">MTEKKMKQGLKKWETGKIWLYSSVILAGILVGIGSAGRASAEDLGSQKDQEDSSNISLSLVQEGKLNDEADSTLKTNSSTDQISNDEKINQDNSFDHGNSETGQDVKVPESNSMDNKEQNSTSYTTYDSNLTQDSKILESQTKQETNNISETEKKPEVEYTTQVQNIGWQDPVSNGQSAGTVGQSLRLEAIKVNLNNIDKNKGGINYQTYCQNIGWQGGVSNGDVAGTVGKSLRLEAIRIGLSGDIAKLYNVYYRVQVQNFGWLGWATNGATAGTSNLSLRLESLQIQLVKLGDTFVLDDVPAYIAEPGITYQVHIQNIGWQDVKRSGGIAGTQGKALRVEALKINIGNNGEDQSNEVQYASQVQNIAWQAPVSNGQISGTVGQSLRDETLQVSLAGNLSRYFNVYYQTYCQNIGWLDWARNGDIAGTARLGYRLESLRIIVEPKWVSAPGVSTNAFINSTLKYTLLQHRGNHRVYPENSGPSVQTSLYPAVEGDLQLTSDNQWVMIHDDTINRTTNTNGRGKISLMTLSQIKEYNLKSDSGAVTGDKVPTLDEWMQTVKTNSLIPFLQIKVNKVNTEAMNNLVDTLKKYGYADSAVVTSFDTAPLRNVKTQLPAVKVMYITGSLTNNEITTAKSLGNNSGLDVILYKNGNTAANIPTLNAQNINMAHQSGLSVGVWTLIPGQSWNYWTNRGTNVITIGSNLHGV</sequence>
<dbReference type="Gene3D" id="3.20.20.190">
    <property type="entry name" value="Phosphatidylinositol (PI) phosphodiesterase"/>
    <property type="match status" value="1"/>
</dbReference>
<feature type="compositionally biased region" description="Polar residues" evidence="1">
    <location>
        <begin position="73"/>
        <end position="83"/>
    </location>
</feature>
<feature type="domain" description="GP-PDE" evidence="2">
    <location>
        <begin position="464"/>
        <end position="705"/>
    </location>
</feature>